<dbReference type="PROSITE" id="PS51194">
    <property type="entry name" value="HELICASE_CTER"/>
    <property type="match status" value="1"/>
</dbReference>
<accession>A0A448NPU0</accession>
<keyword evidence="6" id="KW-0547">Nucleotide-binding</keyword>
<evidence type="ECO:0000256" key="2">
    <source>
        <dbReference type="SAM" id="Coils"/>
    </source>
</evidence>
<keyword evidence="6" id="KW-0067">ATP-binding</keyword>
<keyword evidence="2" id="KW-0175">Coiled coil</keyword>
<proteinExistence type="predicted"/>
<protein>
    <submittedName>
        <fullName evidence="5 6">Helicase</fullName>
    </submittedName>
</protein>
<dbReference type="Proteomes" id="UP000028349">
    <property type="component" value="Unassembled WGS sequence"/>
</dbReference>
<evidence type="ECO:0000313" key="7">
    <source>
        <dbReference type="Proteomes" id="UP000028349"/>
    </source>
</evidence>
<dbReference type="PROSITE" id="PS51192">
    <property type="entry name" value="HELICASE_ATP_BIND_1"/>
    <property type="match status" value="1"/>
</dbReference>
<sequence>MSTKFFTNVDHNTLFNKFKGVFDNNKDIEYFDALVGYFRSSGYFKIRPLLNDVPNIRILVGINVDHILSKFQSKGLLFQEDADQTLKEFLSDIKKDIQEANYFADVENGILQFIEDICNKKIEVRAHPSKKLHAKIYIFKPENWSEHKTGSVITGSSNLTDAGLGGSGEKDFNYEFNVKLQDFDDVKFASDEFESLWLEGISILPYDIQKVKEETYLNDDFTPFEIYIKFLIEYFGKSVEFDPNSITDLPEGFKRLSYQIDAVNQGFQLLEQHNGFFLSDVVGLGKTVVGTLIAKKFFYSNGFPTHISNILIIVPPALKNNWVETLDKFGLQNYRIITNGSLHKITNPTKYDLIIVDEAHKFRNDTADAYNELQKICKATTNRRLKDGSFAKKKVMLISATPLNNRPADIANQIYLFQDSKDSTLEVSNLQHFFRLRIDQYDRLKQETDVKKVQDGVKLIYEDIREKVIKPLTIRRTRTDLKIHDLYSEDLQKQGIAFPDIEKPRKIFYQLDEDLDQLYDHTMRLLSHPEEGIKYYRYQAIRYLREPQRSKYKNADVASFALAKLMRTMLVKRIDSSFYAFKKSLQRFTDATEMMLQMFENGRIYIAPNQNVNEYMMEGKEEELIAKLTNLQFTDPTITICTPEDFDPEFLRGLQKDFSLMKPLNDKWQKVNEDPKFDEFLLRIKTELMSKEINHSKKLVIFSEAKDTTNHLKAKLDEAGIEGVLEVTSENRNKVDHIVKENFDANIPTSQYKSDYNIIIATEVLAEGINLHRSNVIVNYDTPWNSTRLMQRIGRVNRIGSVAPKVYIYNFYPTAKVNDDIELEKKAIMKLQAFHSALGEDSEIYSPDEETQSFGLFEKDVDEQKDERLAFLMELRKFKSESPEEFRRIKNIPVRARVGRNRKILDNTTLCFMRNHRRDAFYWIKANNKIEELSFVETAHEFKTDPPEKAIPLPDFHHEQVQIAHQDFEEKVMADISTNQTVDATQGPNEKRAKHYLGGFLSIPFLTEDEKIKIRTAQKAISMGKFQNLQREINKLKRDTTKIRMKPVELVDALFIIINAYPLETILQEEETVITINAYDQYKPEIIISESFAHKK</sequence>
<dbReference type="PANTHER" id="PTHR45766:SF6">
    <property type="entry name" value="SWI_SNF-RELATED MATRIX-ASSOCIATED ACTIN-DEPENDENT REGULATOR OF CHROMATIN SUBFAMILY A-LIKE PROTEIN 1"/>
    <property type="match status" value="1"/>
</dbReference>
<reference evidence="5 7" key="1">
    <citation type="submission" date="2014-07" db="EMBL/GenBank/DDBJ databases">
        <authorList>
            <person name="Pisani N.G."/>
            <person name="Newman J.D."/>
        </authorList>
    </citation>
    <scope>NUCLEOTIDE SEQUENCE [LARGE SCALE GENOMIC DNA]</scope>
    <source>
        <strain evidence="5 7">LMG 24720</strain>
    </source>
</reference>
<feature type="domain" description="Helicase C-terminal" evidence="4">
    <location>
        <begin position="676"/>
        <end position="852"/>
    </location>
</feature>
<name>A0A448NPU0_9FLAO</name>
<keyword evidence="1" id="KW-0378">Hydrolase</keyword>
<gene>
    <name evidence="5" type="ORF">HY04_12880</name>
    <name evidence="6" type="ORF">NCTC13489_01003</name>
</gene>
<keyword evidence="6" id="KW-0347">Helicase</keyword>
<dbReference type="Pfam" id="PF00271">
    <property type="entry name" value="Helicase_C"/>
    <property type="match status" value="1"/>
</dbReference>
<dbReference type="OrthoDB" id="9814088at2"/>
<dbReference type="KEGG" id="cant:NCTC13489_01003"/>
<evidence type="ECO:0000313" key="8">
    <source>
        <dbReference type="Proteomes" id="UP000270036"/>
    </source>
</evidence>
<feature type="coiled-coil region" evidence="2">
    <location>
        <begin position="1019"/>
        <end position="1046"/>
    </location>
</feature>
<dbReference type="GO" id="GO:0004386">
    <property type="term" value="F:helicase activity"/>
    <property type="evidence" value="ECO:0007669"/>
    <property type="project" value="UniProtKB-KW"/>
</dbReference>
<dbReference type="InterPro" id="IPR001650">
    <property type="entry name" value="Helicase_C-like"/>
</dbReference>
<dbReference type="SMART" id="SM00490">
    <property type="entry name" value="HELICc"/>
    <property type="match status" value="1"/>
</dbReference>
<dbReference type="EMBL" id="JPEP01000002">
    <property type="protein sequence ID" value="KEY19298.1"/>
    <property type="molecule type" value="Genomic_DNA"/>
</dbReference>
<dbReference type="PANTHER" id="PTHR45766">
    <property type="entry name" value="DNA ANNEALING HELICASE AND ENDONUCLEASE ZRANB3 FAMILY MEMBER"/>
    <property type="match status" value="1"/>
</dbReference>
<dbReference type="InterPro" id="IPR038718">
    <property type="entry name" value="SNF2-like_sf"/>
</dbReference>
<dbReference type="EMBL" id="LR134441">
    <property type="protein sequence ID" value="VEH98513.1"/>
    <property type="molecule type" value="Genomic_DNA"/>
</dbReference>
<dbReference type="InterPro" id="IPR025202">
    <property type="entry name" value="PLD-like_dom"/>
</dbReference>
<dbReference type="RefSeq" id="WP_034720306.1">
    <property type="nucleotide sequence ID" value="NZ_FOIX01000003.1"/>
</dbReference>
<dbReference type="InterPro" id="IPR049730">
    <property type="entry name" value="SNF2/RAD54-like_C"/>
</dbReference>
<dbReference type="CDD" id="cd09178">
    <property type="entry name" value="PLDc_N_Snf2_like"/>
    <property type="match status" value="1"/>
</dbReference>
<dbReference type="Proteomes" id="UP000270036">
    <property type="component" value="Chromosome"/>
</dbReference>
<dbReference type="InterPro" id="IPR027417">
    <property type="entry name" value="P-loop_NTPase"/>
</dbReference>
<dbReference type="Gene3D" id="3.40.50.10810">
    <property type="entry name" value="Tandem AAA-ATPase domain"/>
    <property type="match status" value="2"/>
</dbReference>
<dbReference type="SMART" id="SM00487">
    <property type="entry name" value="DEXDc"/>
    <property type="match status" value="1"/>
</dbReference>
<dbReference type="Gene3D" id="3.30.870.10">
    <property type="entry name" value="Endonuclease Chain A"/>
    <property type="match status" value="1"/>
</dbReference>
<dbReference type="Gene3D" id="3.40.50.300">
    <property type="entry name" value="P-loop containing nucleotide triphosphate hydrolases"/>
    <property type="match status" value="1"/>
</dbReference>
<dbReference type="AlphaFoldDB" id="A0A448NPU0"/>
<dbReference type="Pfam" id="PF13091">
    <property type="entry name" value="PLDc_2"/>
    <property type="match status" value="1"/>
</dbReference>
<dbReference type="InterPro" id="IPR014001">
    <property type="entry name" value="Helicase_ATP-bd"/>
</dbReference>
<evidence type="ECO:0000259" key="3">
    <source>
        <dbReference type="PROSITE" id="PS51192"/>
    </source>
</evidence>
<dbReference type="SUPFAM" id="SSF52540">
    <property type="entry name" value="P-loop containing nucleoside triphosphate hydrolases"/>
    <property type="match status" value="2"/>
</dbReference>
<evidence type="ECO:0000259" key="4">
    <source>
        <dbReference type="PROSITE" id="PS51194"/>
    </source>
</evidence>
<dbReference type="STRING" id="266748.HY04_12880"/>
<feature type="domain" description="Helicase ATP-binding" evidence="3">
    <location>
        <begin position="267"/>
        <end position="420"/>
    </location>
</feature>
<organism evidence="6 8">
    <name type="scientific">Kaistella antarctica</name>
    <dbReference type="NCBI Taxonomy" id="266748"/>
    <lineage>
        <taxon>Bacteria</taxon>
        <taxon>Pseudomonadati</taxon>
        <taxon>Bacteroidota</taxon>
        <taxon>Flavobacteriia</taxon>
        <taxon>Flavobacteriales</taxon>
        <taxon>Weeksellaceae</taxon>
        <taxon>Chryseobacterium group</taxon>
        <taxon>Kaistella</taxon>
    </lineage>
</organism>
<keyword evidence="7" id="KW-1185">Reference proteome</keyword>
<dbReference type="CDD" id="cd18793">
    <property type="entry name" value="SF2_C_SNF"/>
    <property type="match status" value="1"/>
</dbReference>
<evidence type="ECO:0000256" key="1">
    <source>
        <dbReference type="ARBA" id="ARBA00022801"/>
    </source>
</evidence>
<dbReference type="GO" id="GO:0016787">
    <property type="term" value="F:hydrolase activity"/>
    <property type="evidence" value="ECO:0007669"/>
    <property type="project" value="UniProtKB-KW"/>
</dbReference>
<reference evidence="6 8" key="2">
    <citation type="submission" date="2018-12" db="EMBL/GenBank/DDBJ databases">
        <authorList>
            <consortium name="Pathogen Informatics"/>
        </authorList>
    </citation>
    <scope>NUCLEOTIDE SEQUENCE [LARGE SCALE GENOMIC DNA]</scope>
    <source>
        <strain evidence="6 8">NCTC13489</strain>
    </source>
</reference>
<evidence type="ECO:0000313" key="6">
    <source>
        <dbReference type="EMBL" id="VEH98513.1"/>
    </source>
</evidence>
<evidence type="ECO:0000313" key="5">
    <source>
        <dbReference type="EMBL" id="KEY19298.1"/>
    </source>
</evidence>